<dbReference type="InterPro" id="IPR020471">
    <property type="entry name" value="AKR"/>
</dbReference>
<reference evidence="3" key="1">
    <citation type="submission" date="2016-10" db="EMBL/GenBank/DDBJ databases">
        <authorList>
            <person name="Varghese N."/>
            <person name="Submissions S."/>
        </authorList>
    </citation>
    <scope>NUCLEOTIDE SEQUENCE [LARGE SCALE GENOMIC DNA]</scope>
    <source>
        <strain evidence="3">FP5</strain>
    </source>
</reference>
<evidence type="ECO:0000259" key="1">
    <source>
        <dbReference type="Pfam" id="PF00248"/>
    </source>
</evidence>
<dbReference type="Proteomes" id="UP000198897">
    <property type="component" value="Unassembled WGS sequence"/>
</dbReference>
<name>A0A1I2KCW7_9BACI</name>
<evidence type="ECO:0000313" key="3">
    <source>
        <dbReference type="Proteomes" id="UP000198897"/>
    </source>
</evidence>
<protein>
    <submittedName>
        <fullName evidence="2">Predicted oxidoreductase</fullName>
    </submittedName>
</protein>
<dbReference type="InterPro" id="IPR053135">
    <property type="entry name" value="AKR2_Oxidoreductase"/>
</dbReference>
<dbReference type="SUPFAM" id="SSF51430">
    <property type="entry name" value="NAD(P)-linked oxidoreductase"/>
    <property type="match status" value="1"/>
</dbReference>
<dbReference type="GO" id="GO:0016491">
    <property type="term" value="F:oxidoreductase activity"/>
    <property type="evidence" value="ECO:0007669"/>
    <property type="project" value="InterPro"/>
</dbReference>
<dbReference type="OrthoDB" id="9773828at2"/>
<proteinExistence type="predicted"/>
<organism evidence="2 3">
    <name type="scientific">Halobacillus alkaliphilus</name>
    <dbReference type="NCBI Taxonomy" id="396056"/>
    <lineage>
        <taxon>Bacteria</taxon>
        <taxon>Bacillati</taxon>
        <taxon>Bacillota</taxon>
        <taxon>Bacilli</taxon>
        <taxon>Bacillales</taxon>
        <taxon>Bacillaceae</taxon>
        <taxon>Halobacillus</taxon>
    </lineage>
</organism>
<accession>A0A1I2KCW7</accession>
<dbReference type="RefSeq" id="WP_089750231.1">
    <property type="nucleotide sequence ID" value="NZ_FOOG01000003.1"/>
</dbReference>
<sequence length="307" mass="34433">MKKRQIGKSDLYVSEISLGCMSLGTDEKKAKSIIDRAIDAGVNYLDTADLYDFGANEKIVGKAIQGRREDLIIGSKAGNNFTPGQEGWTWDPSKKHIKRAVKDSLQRLGTDYIDLYQLHGGTIDDPMDETIEAFDELKQDGLIREYGISSIRPNVIREYVKRSNISSVMMQYNAFDRRPEEEILDLLSENDISVLARGPLAKGMLSSKGHQKASQKAEDGFLEYSQEEILALTEKWQDYGSEARTTTALALQYVLHHPAVATAVFGASSIEQVEDNLSYLEADPLTEQIFGEIQTMTRPITYQKHRS</sequence>
<dbReference type="InterPro" id="IPR023210">
    <property type="entry name" value="NADP_OxRdtase_dom"/>
</dbReference>
<keyword evidence="3" id="KW-1185">Reference proteome</keyword>
<dbReference type="Gene3D" id="3.20.20.100">
    <property type="entry name" value="NADP-dependent oxidoreductase domain"/>
    <property type="match status" value="1"/>
</dbReference>
<dbReference type="PANTHER" id="PTHR43312:SF1">
    <property type="entry name" value="NADP-DEPENDENT OXIDOREDUCTASE DOMAIN-CONTAINING PROTEIN"/>
    <property type="match status" value="1"/>
</dbReference>
<gene>
    <name evidence="2" type="ORF">SAMN05216353_103213</name>
</gene>
<evidence type="ECO:0000313" key="2">
    <source>
        <dbReference type="EMBL" id="SFF62941.1"/>
    </source>
</evidence>
<dbReference type="PRINTS" id="PR00069">
    <property type="entry name" value="ALDKETRDTASE"/>
</dbReference>
<feature type="domain" description="NADP-dependent oxidoreductase" evidence="1">
    <location>
        <begin position="15"/>
        <end position="295"/>
    </location>
</feature>
<dbReference type="AlphaFoldDB" id="A0A1I2KCW7"/>
<dbReference type="InterPro" id="IPR036812">
    <property type="entry name" value="NAD(P)_OxRdtase_dom_sf"/>
</dbReference>
<dbReference type="EMBL" id="FOOG01000003">
    <property type="protein sequence ID" value="SFF62941.1"/>
    <property type="molecule type" value="Genomic_DNA"/>
</dbReference>
<dbReference type="PANTHER" id="PTHR43312">
    <property type="entry name" value="D-THREO-ALDOSE 1-DEHYDROGENASE"/>
    <property type="match status" value="1"/>
</dbReference>
<dbReference type="CDD" id="cd19086">
    <property type="entry name" value="AKR_AKR11C1"/>
    <property type="match status" value="1"/>
</dbReference>
<dbReference type="Pfam" id="PF00248">
    <property type="entry name" value="Aldo_ket_red"/>
    <property type="match status" value="1"/>
</dbReference>